<dbReference type="Gene3D" id="3.40.50.1820">
    <property type="entry name" value="alpha/beta hydrolase"/>
    <property type="match status" value="1"/>
</dbReference>
<evidence type="ECO:0000313" key="3">
    <source>
        <dbReference type="Proteomes" id="UP001597286"/>
    </source>
</evidence>
<dbReference type="SUPFAM" id="SSF53474">
    <property type="entry name" value="alpha/beta-Hydrolases"/>
    <property type="match status" value="1"/>
</dbReference>
<keyword evidence="3" id="KW-1185">Reference proteome</keyword>
<sequence>MLDRLRTAATTVATVALISLGAAALPSAGAAASSSGSAATAEPEQGTLAGVNDWTCAPTPQHPRPVVLVHGVGASMQKTWGGPGELWGDPPETQHRGPLVEQLAADGYCVFALNHGATQVLQSDLTWVTGWGTGDIEDSARELAGFVDDVLERTGAAQVDIVGHSMGGTVARQYLRFEGGVTPDGSTVHTLVLLGPTTHGTTFGGTYPTALAAATAPKAVRQQVPGSSFLTKLNAGQETFPGVDYTVIATTKDESITPYQSSFLVAAPGTSVRNVYVQDVCQDPDLAVGHARDFGEPGADGPGLIDHPVPLFLVRQALDPALTGGPPC</sequence>
<name>A0ABW4PBW0_9NOCA</name>
<proteinExistence type="predicted"/>
<protein>
    <submittedName>
        <fullName evidence="2">Esterase/lipase family protein</fullName>
    </submittedName>
</protein>
<feature type="signal peptide" evidence="1">
    <location>
        <begin position="1"/>
        <end position="24"/>
    </location>
</feature>
<dbReference type="PANTHER" id="PTHR32015:SF1">
    <property type="entry name" value="LIPASE"/>
    <property type="match status" value="1"/>
</dbReference>
<keyword evidence="1" id="KW-0732">Signal</keyword>
<dbReference type="PANTHER" id="PTHR32015">
    <property type="entry name" value="FASTING INDUCED LIPASE"/>
    <property type="match status" value="1"/>
</dbReference>
<organism evidence="2 3">
    <name type="scientific">Rhodococcus gannanensis</name>
    <dbReference type="NCBI Taxonomy" id="1960308"/>
    <lineage>
        <taxon>Bacteria</taxon>
        <taxon>Bacillati</taxon>
        <taxon>Actinomycetota</taxon>
        <taxon>Actinomycetes</taxon>
        <taxon>Mycobacteriales</taxon>
        <taxon>Nocardiaceae</taxon>
        <taxon>Rhodococcus</taxon>
    </lineage>
</organism>
<dbReference type="Pfam" id="PF01674">
    <property type="entry name" value="Lipase_2"/>
    <property type="match status" value="1"/>
</dbReference>
<dbReference type="InterPro" id="IPR002918">
    <property type="entry name" value="Lipase_EstA/Esterase_EstB"/>
</dbReference>
<dbReference type="RefSeq" id="WP_378487572.1">
    <property type="nucleotide sequence ID" value="NZ_JBHUFB010000020.1"/>
</dbReference>
<evidence type="ECO:0000313" key="2">
    <source>
        <dbReference type="EMBL" id="MFD1815127.1"/>
    </source>
</evidence>
<dbReference type="Proteomes" id="UP001597286">
    <property type="component" value="Unassembled WGS sequence"/>
</dbReference>
<dbReference type="EMBL" id="JBHUFB010000020">
    <property type="protein sequence ID" value="MFD1815127.1"/>
    <property type="molecule type" value="Genomic_DNA"/>
</dbReference>
<accession>A0ABW4PBW0</accession>
<gene>
    <name evidence="2" type="ORF">ACFSJG_23150</name>
</gene>
<reference evidence="3" key="1">
    <citation type="journal article" date="2019" name="Int. J. Syst. Evol. Microbiol.">
        <title>The Global Catalogue of Microorganisms (GCM) 10K type strain sequencing project: providing services to taxonomists for standard genome sequencing and annotation.</title>
        <authorList>
            <consortium name="The Broad Institute Genomics Platform"/>
            <consortium name="The Broad Institute Genome Sequencing Center for Infectious Disease"/>
            <person name="Wu L."/>
            <person name="Ma J."/>
        </authorList>
    </citation>
    <scope>NUCLEOTIDE SEQUENCE [LARGE SCALE GENOMIC DNA]</scope>
    <source>
        <strain evidence="3">DT72</strain>
    </source>
</reference>
<feature type="chain" id="PRO_5046676093" evidence="1">
    <location>
        <begin position="25"/>
        <end position="328"/>
    </location>
</feature>
<dbReference type="InterPro" id="IPR029058">
    <property type="entry name" value="AB_hydrolase_fold"/>
</dbReference>
<comment type="caution">
    <text evidence="2">The sequence shown here is derived from an EMBL/GenBank/DDBJ whole genome shotgun (WGS) entry which is preliminary data.</text>
</comment>
<evidence type="ECO:0000256" key="1">
    <source>
        <dbReference type="SAM" id="SignalP"/>
    </source>
</evidence>